<evidence type="ECO:0008006" key="3">
    <source>
        <dbReference type="Google" id="ProtNLM"/>
    </source>
</evidence>
<dbReference type="EMBL" id="UAVU01000003">
    <property type="protein sequence ID" value="SQA97938.1"/>
    <property type="molecule type" value="Genomic_DNA"/>
</dbReference>
<dbReference type="InterPro" id="IPR008964">
    <property type="entry name" value="Invasin/intimin_cell_adhesion"/>
</dbReference>
<dbReference type="Proteomes" id="UP000251197">
    <property type="component" value="Unassembled WGS sequence"/>
</dbReference>
<gene>
    <name evidence="1" type="ORF">NCTC12120_01786</name>
</gene>
<dbReference type="Gene3D" id="2.60.40.10">
    <property type="entry name" value="Immunoglobulins"/>
    <property type="match status" value="1"/>
</dbReference>
<dbReference type="InterPro" id="IPR013783">
    <property type="entry name" value="Ig-like_fold"/>
</dbReference>
<name>A0A2X2T0S4_9ENTR</name>
<proteinExistence type="predicted"/>
<evidence type="ECO:0000313" key="1">
    <source>
        <dbReference type="EMBL" id="SQA97938.1"/>
    </source>
</evidence>
<organism evidence="1 2">
    <name type="scientific">Cedecea neteri</name>
    <dbReference type="NCBI Taxonomy" id="158822"/>
    <lineage>
        <taxon>Bacteria</taxon>
        <taxon>Pseudomonadati</taxon>
        <taxon>Pseudomonadota</taxon>
        <taxon>Gammaproteobacteria</taxon>
        <taxon>Enterobacterales</taxon>
        <taxon>Enterobacteriaceae</taxon>
        <taxon>Cedecea</taxon>
    </lineage>
</organism>
<protein>
    <recommendedName>
        <fullName evidence="3">Invasin</fullName>
    </recommendedName>
</protein>
<sequence>MKLGGWDKPAESGAYAITATTPDQAKSAIKTDNTTYASGADMLITVTLKDANGNAVTGGGRLR</sequence>
<dbReference type="AlphaFoldDB" id="A0A2X2T0S4"/>
<evidence type="ECO:0000313" key="2">
    <source>
        <dbReference type="Proteomes" id="UP000251197"/>
    </source>
</evidence>
<dbReference type="SUPFAM" id="SSF49373">
    <property type="entry name" value="Invasin/intimin cell-adhesion fragments"/>
    <property type="match status" value="1"/>
</dbReference>
<accession>A0A2X2T0S4</accession>
<reference evidence="1 2" key="1">
    <citation type="submission" date="2018-06" db="EMBL/GenBank/DDBJ databases">
        <authorList>
            <consortium name="Pathogen Informatics"/>
            <person name="Doyle S."/>
        </authorList>
    </citation>
    <scope>NUCLEOTIDE SEQUENCE [LARGE SCALE GENOMIC DNA]</scope>
    <source>
        <strain evidence="1 2">NCTC12120</strain>
    </source>
</reference>